<dbReference type="RefSeq" id="WP_185692895.1">
    <property type="nucleotide sequence ID" value="NZ_JACHVA010000082.1"/>
</dbReference>
<dbReference type="PANTHER" id="PTHR42879:SF6">
    <property type="entry name" value="NADPH-DEPENDENT REDUCTASE BACG"/>
    <property type="match status" value="1"/>
</dbReference>
<keyword evidence="3" id="KW-1185">Reference proteome</keyword>
<comment type="caution">
    <text evidence="2">The sequence shown here is derived from an EMBL/GenBank/DDBJ whole genome shotgun (WGS) entry which is preliminary data.</text>
</comment>
<reference evidence="2 3" key="1">
    <citation type="submission" date="2020-07" db="EMBL/GenBank/DDBJ databases">
        <authorList>
            <person name="Feng X."/>
        </authorList>
    </citation>
    <scope>NUCLEOTIDE SEQUENCE [LARGE SCALE GENOMIC DNA]</scope>
    <source>
        <strain evidence="2 3">JCM14086</strain>
    </source>
</reference>
<dbReference type="InterPro" id="IPR050259">
    <property type="entry name" value="SDR"/>
</dbReference>
<dbReference type="PRINTS" id="PR00080">
    <property type="entry name" value="SDRFAMILY"/>
</dbReference>
<dbReference type="PRINTS" id="PR00081">
    <property type="entry name" value="GDHRDH"/>
</dbReference>
<dbReference type="Pfam" id="PF13561">
    <property type="entry name" value="adh_short_C2"/>
    <property type="match status" value="1"/>
</dbReference>
<accession>A0A7X1AY86</accession>
<organism evidence="2 3">
    <name type="scientific">Puniceicoccus vermicola</name>
    <dbReference type="NCBI Taxonomy" id="388746"/>
    <lineage>
        <taxon>Bacteria</taxon>
        <taxon>Pseudomonadati</taxon>
        <taxon>Verrucomicrobiota</taxon>
        <taxon>Opitutia</taxon>
        <taxon>Puniceicoccales</taxon>
        <taxon>Puniceicoccaceae</taxon>
        <taxon>Puniceicoccus</taxon>
    </lineage>
</organism>
<evidence type="ECO:0000256" key="1">
    <source>
        <dbReference type="ARBA" id="ARBA00006484"/>
    </source>
</evidence>
<dbReference type="SUPFAM" id="SSF51735">
    <property type="entry name" value="NAD(P)-binding Rossmann-fold domains"/>
    <property type="match status" value="1"/>
</dbReference>
<dbReference type="EMBL" id="JACHVA010000082">
    <property type="protein sequence ID" value="MBC2602200.1"/>
    <property type="molecule type" value="Genomic_DNA"/>
</dbReference>
<dbReference type="InterPro" id="IPR002347">
    <property type="entry name" value="SDR_fam"/>
</dbReference>
<dbReference type="Gene3D" id="3.40.50.720">
    <property type="entry name" value="NAD(P)-binding Rossmann-like Domain"/>
    <property type="match status" value="1"/>
</dbReference>
<sequence length="254" mass="26862">MKNTSFSLEGRTALVTGSSRGIGRAIAIGLAQCGARLVLHGIRRSDNVQGVIDEISALGGKASFIAGDLSGDGAGAALAKRVLEEVGTVDVVVLNASIQIKKDWKEHTAEDSALQMRTNFQSSLELLQTLVPGMEERGWGRILAVGSVQQSNPHPMMLPYAASKCAQMSLVTSLAKELAPSGITVNNLAPGVILTDRNTEALSNAEYEKQVLEKIPVRFFGESEDCVGIAQLLCSDAGRYITGQNIYADGGMSL</sequence>
<dbReference type="PANTHER" id="PTHR42879">
    <property type="entry name" value="3-OXOACYL-(ACYL-CARRIER-PROTEIN) REDUCTASE"/>
    <property type="match status" value="1"/>
</dbReference>
<dbReference type="AlphaFoldDB" id="A0A7X1AY86"/>
<dbReference type="CDD" id="cd05233">
    <property type="entry name" value="SDR_c"/>
    <property type="match status" value="1"/>
</dbReference>
<gene>
    <name evidence="2" type="ORF">H5P30_10465</name>
</gene>
<dbReference type="FunFam" id="3.40.50.720:FF:000084">
    <property type="entry name" value="Short-chain dehydrogenase reductase"/>
    <property type="match status" value="1"/>
</dbReference>
<protein>
    <submittedName>
        <fullName evidence="2">SDR family oxidoreductase</fullName>
    </submittedName>
</protein>
<dbReference type="Proteomes" id="UP000525652">
    <property type="component" value="Unassembled WGS sequence"/>
</dbReference>
<comment type="similarity">
    <text evidence="1">Belongs to the short-chain dehydrogenases/reductases (SDR) family.</text>
</comment>
<name>A0A7X1AY86_9BACT</name>
<proteinExistence type="inferred from homology"/>
<evidence type="ECO:0000313" key="2">
    <source>
        <dbReference type="EMBL" id="MBC2602200.1"/>
    </source>
</evidence>
<evidence type="ECO:0000313" key="3">
    <source>
        <dbReference type="Proteomes" id="UP000525652"/>
    </source>
</evidence>
<dbReference type="InterPro" id="IPR036291">
    <property type="entry name" value="NAD(P)-bd_dom_sf"/>
</dbReference>